<feature type="transmembrane region" description="Helical" evidence="7">
    <location>
        <begin position="111"/>
        <end position="130"/>
    </location>
</feature>
<evidence type="ECO:0000256" key="7">
    <source>
        <dbReference type="SAM" id="Phobius"/>
    </source>
</evidence>
<evidence type="ECO:0000256" key="6">
    <source>
        <dbReference type="ARBA" id="ARBA00023136"/>
    </source>
</evidence>
<gene>
    <name evidence="8" type="ORF">OE699_01655</name>
</gene>
<keyword evidence="6 7" id="KW-0472">Membrane</keyword>
<comment type="caution">
    <text evidence="8">The sequence shown here is derived from an EMBL/GenBank/DDBJ whole genome shotgun (WGS) entry which is preliminary data.</text>
</comment>
<proteinExistence type="inferred from homology"/>
<dbReference type="InterPro" id="IPR051907">
    <property type="entry name" value="DoxX-like_oxidoreductase"/>
</dbReference>
<name>A0ABT2ZUX2_9RHOB</name>
<protein>
    <submittedName>
        <fullName evidence="8">DoxX family protein</fullName>
    </submittedName>
</protein>
<dbReference type="RefSeq" id="WP_236020995.1">
    <property type="nucleotide sequence ID" value="NZ_JAHVAI010000001.1"/>
</dbReference>
<evidence type="ECO:0000256" key="4">
    <source>
        <dbReference type="ARBA" id="ARBA00022692"/>
    </source>
</evidence>
<keyword evidence="5 7" id="KW-1133">Transmembrane helix</keyword>
<evidence type="ECO:0000313" key="8">
    <source>
        <dbReference type="EMBL" id="MCV2877546.1"/>
    </source>
</evidence>
<evidence type="ECO:0000256" key="5">
    <source>
        <dbReference type="ARBA" id="ARBA00022989"/>
    </source>
</evidence>
<dbReference type="Proteomes" id="UP001526166">
    <property type="component" value="Unassembled WGS sequence"/>
</dbReference>
<keyword evidence="4 7" id="KW-0812">Transmembrane</keyword>
<evidence type="ECO:0000256" key="2">
    <source>
        <dbReference type="ARBA" id="ARBA00006679"/>
    </source>
</evidence>
<feature type="transmembrane region" description="Helical" evidence="7">
    <location>
        <begin position="80"/>
        <end position="105"/>
    </location>
</feature>
<keyword evidence="3" id="KW-1003">Cell membrane</keyword>
<sequence>MLNLLNRADALLARMPWDIAGLALRLFPAWTFWASGQTKIEGFSIKESTYFLFEHEYALPLIPSKLAAVMATSAELTLPILLVLGLGTRLAALALLGMTTVIQVFVYPDAWPVHGIWAACFLGLISGGPGRLSLDALLLRNSGETGAGMTRHV</sequence>
<reference evidence="8 9" key="1">
    <citation type="submission" date="2022-10" db="EMBL/GenBank/DDBJ databases">
        <title>Sinirhodobacter sp. nov., isolated from ocean surface sediments.</title>
        <authorList>
            <person name="He W."/>
            <person name="Wang L."/>
            <person name="Zhang D.-F."/>
        </authorList>
    </citation>
    <scope>NUCLEOTIDE SEQUENCE [LARGE SCALE GENOMIC DNA]</scope>
    <source>
        <strain evidence="8 9">WL0115</strain>
    </source>
</reference>
<organism evidence="8 9">
    <name type="scientific">Sedimentimonas flavescens</name>
    <dbReference type="NCBI Taxonomy" id="2851012"/>
    <lineage>
        <taxon>Bacteria</taxon>
        <taxon>Pseudomonadati</taxon>
        <taxon>Pseudomonadota</taxon>
        <taxon>Alphaproteobacteria</taxon>
        <taxon>Rhodobacterales</taxon>
        <taxon>Rhodobacter group</taxon>
        <taxon>Sedimentimonas</taxon>
    </lineage>
</organism>
<evidence type="ECO:0000256" key="3">
    <source>
        <dbReference type="ARBA" id="ARBA00022475"/>
    </source>
</evidence>
<comment type="similarity">
    <text evidence="2">Belongs to the DoxX family.</text>
</comment>
<dbReference type="EMBL" id="JAOWKW010000001">
    <property type="protein sequence ID" value="MCV2877546.1"/>
    <property type="molecule type" value="Genomic_DNA"/>
</dbReference>
<comment type="subcellular location">
    <subcellularLocation>
        <location evidence="1">Cell membrane</location>
        <topology evidence="1">Multi-pass membrane protein</topology>
    </subcellularLocation>
</comment>
<evidence type="ECO:0000256" key="1">
    <source>
        <dbReference type="ARBA" id="ARBA00004651"/>
    </source>
</evidence>
<dbReference type="PANTHER" id="PTHR33452">
    <property type="entry name" value="OXIDOREDUCTASE CATD-RELATED"/>
    <property type="match status" value="1"/>
</dbReference>
<evidence type="ECO:0000313" key="9">
    <source>
        <dbReference type="Proteomes" id="UP001526166"/>
    </source>
</evidence>
<keyword evidence="9" id="KW-1185">Reference proteome</keyword>
<dbReference type="InterPro" id="IPR032808">
    <property type="entry name" value="DoxX"/>
</dbReference>
<dbReference type="PANTHER" id="PTHR33452:SF1">
    <property type="entry name" value="INNER MEMBRANE PROTEIN YPHA-RELATED"/>
    <property type="match status" value="1"/>
</dbReference>
<dbReference type="Pfam" id="PF07681">
    <property type="entry name" value="DoxX"/>
    <property type="match status" value="1"/>
</dbReference>
<accession>A0ABT2ZUX2</accession>